<protein>
    <submittedName>
        <fullName evidence="2">Uncharacterized protein</fullName>
    </submittedName>
</protein>
<dbReference type="AlphaFoldDB" id="A0A5B7G507"/>
<keyword evidence="3" id="KW-1185">Reference proteome</keyword>
<proteinExistence type="predicted"/>
<reference evidence="2 3" key="1">
    <citation type="submission" date="2019-05" db="EMBL/GenBank/DDBJ databases">
        <title>Another draft genome of Portunus trituberculatus and its Hox gene families provides insights of decapod evolution.</title>
        <authorList>
            <person name="Jeong J.-H."/>
            <person name="Song I."/>
            <person name="Kim S."/>
            <person name="Choi T."/>
            <person name="Kim D."/>
            <person name="Ryu S."/>
            <person name="Kim W."/>
        </authorList>
    </citation>
    <scope>NUCLEOTIDE SEQUENCE [LARGE SCALE GENOMIC DNA]</scope>
    <source>
        <tissue evidence="2">Muscle</tissue>
    </source>
</reference>
<name>A0A5B7G507_PORTR</name>
<evidence type="ECO:0000313" key="2">
    <source>
        <dbReference type="EMBL" id="MPC52495.1"/>
    </source>
</evidence>
<sequence>MAFYHMETLNVQVVESPMPVPSDLGLLTMKITDSDENCLLCIGCYHPPPSQDAALLDFLTVNLYSMMMASQCDRVVIIHDLHQHNVRDTFNTLLIVNDLHNPTHISRSSLDTVVTDLSPHTVQCQTLDFVGTPDHVAVLTRISSRSHMRATPTYSGRQQTGRLSELL</sequence>
<organism evidence="2 3">
    <name type="scientific">Portunus trituberculatus</name>
    <name type="common">Swimming crab</name>
    <name type="synonym">Neptunus trituberculatus</name>
    <dbReference type="NCBI Taxonomy" id="210409"/>
    <lineage>
        <taxon>Eukaryota</taxon>
        <taxon>Metazoa</taxon>
        <taxon>Ecdysozoa</taxon>
        <taxon>Arthropoda</taxon>
        <taxon>Crustacea</taxon>
        <taxon>Multicrustacea</taxon>
        <taxon>Malacostraca</taxon>
        <taxon>Eumalacostraca</taxon>
        <taxon>Eucarida</taxon>
        <taxon>Decapoda</taxon>
        <taxon>Pleocyemata</taxon>
        <taxon>Brachyura</taxon>
        <taxon>Eubrachyura</taxon>
        <taxon>Portunoidea</taxon>
        <taxon>Portunidae</taxon>
        <taxon>Portuninae</taxon>
        <taxon>Portunus</taxon>
    </lineage>
</organism>
<dbReference type="Proteomes" id="UP000324222">
    <property type="component" value="Unassembled WGS sequence"/>
</dbReference>
<evidence type="ECO:0000313" key="3">
    <source>
        <dbReference type="Proteomes" id="UP000324222"/>
    </source>
</evidence>
<accession>A0A5B7G507</accession>
<feature type="region of interest" description="Disordered" evidence="1">
    <location>
        <begin position="148"/>
        <end position="167"/>
    </location>
</feature>
<feature type="compositionally biased region" description="Polar residues" evidence="1">
    <location>
        <begin position="152"/>
        <end position="167"/>
    </location>
</feature>
<comment type="caution">
    <text evidence="2">The sequence shown here is derived from an EMBL/GenBank/DDBJ whole genome shotgun (WGS) entry which is preliminary data.</text>
</comment>
<dbReference type="EMBL" id="VSRR010010922">
    <property type="protein sequence ID" value="MPC52495.1"/>
    <property type="molecule type" value="Genomic_DNA"/>
</dbReference>
<evidence type="ECO:0000256" key="1">
    <source>
        <dbReference type="SAM" id="MobiDB-lite"/>
    </source>
</evidence>
<gene>
    <name evidence="2" type="ORF">E2C01_046365</name>
</gene>
<dbReference type="OrthoDB" id="426210at2759"/>